<dbReference type="Proteomes" id="UP000554144">
    <property type="component" value="Unassembled WGS sequence"/>
</dbReference>
<dbReference type="InterPro" id="IPR000524">
    <property type="entry name" value="Tscrpt_reg_HTH_GntR"/>
</dbReference>
<dbReference type="SUPFAM" id="SSF48008">
    <property type="entry name" value="GntR ligand-binding domain-like"/>
    <property type="match status" value="1"/>
</dbReference>
<evidence type="ECO:0000313" key="6">
    <source>
        <dbReference type="Proteomes" id="UP000554144"/>
    </source>
</evidence>
<dbReference type="InterPro" id="IPR036388">
    <property type="entry name" value="WH-like_DNA-bd_sf"/>
</dbReference>
<dbReference type="OrthoDB" id="7003764at2"/>
<evidence type="ECO:0000256" key="1">
    <source>
        <dbReference type="ARBA" id="ARBA00023015"/>
    </source>
</evidence>
<keyword evidence="2" id="KW-0238">DNA-binding</keyword>
<dbReference type="SMART" id="SM00345">
    <property type="entry name" value="HTH_GNTR"/>
    <property type="match status" value="1"/>
</dbReference>
<dbReference type="AlphaFoldDB" id="A0A853GRL0"/>
<dbReference type="Pfam" id="PF07729">
    <property type="entry name" value="FCD"/>
    <property type="match status" value="1"/>
</dbReference>
<organism evidence="5 6">
    <name type="scientific">Pollutimonas harenae</name>
    <dbReference type="NCBI Taxonomy" id="657015"/>
    <lineage>
        <taxon>Bacteria</taxon>
        <taxon>Pseudomonadati</taxon>
        <taxon>Pseudomonadota</taxon>
        <taxon>Betaproteobacteria</taxon>
        <taxon>Burkholderiales</taxon>
        <taxon>Alcaligenaceae</taxon>
        <taxon>Pollutimonas</taxon>
    </lineage>
</organism>
<comment type="caution">
    <text evidence="5">The sequence shown here is derived from an EMBL/GenBank/DDBJ whole genome shotgun (WGS) entry which is preliminary data.</text>
</comment>
<name>A0A853GRL0_9BURK</name>
<keyword evidence="1" id="KW-0805">Transcription regulation</keyword>
<evidence type="ECO:0000256" key="2">
    <source>
        <dbReference type="ARBA" id="ARBA00023125"/>
    </source>
</evidence>
<sequence>MTTRSTPFTRENITTLIYRRLKNALMTGGYKPGDVMLLRIISEELGVSQTPVREALLQLVSERALNMERGKSITVPIFDKKRLQDLRAIRLKLEVMAAEYAVKNITDADIDELAAIHNRMMQCKLNEEREGTLLHNFEFHSTLYAASQMPDLIAIIEGLWAQTGPSLTYLYRPPFAHSQGDHPHLLVIAALKNRHTEGVVAAIMDDVNQYGLALMQRLPEEMT</sequence>
<evidence type="ECO:0000256" key="3">
    <source>
        <dbReference type="ARBA" id="ARBA00023163"/>
    </source>
</evidence>
<dbReference type="PANTHER" id="PTHR43537">
    <property type="entry name" value="TRANSCRIPTIONAL REGULATOR, GNTR FAMILY"/>
    <property type="match status" value="1"/>
</dbReference>
<protein>
    <submittedName>
        <fullName evidence="5">GntR family transcriptional regulator</fullName>
    </submittedName>
</protein>
<dbReference type="PANTHER" id="PTHR43537:SF39">
    <property type="entry name" value="HTH-TYPE TRANSCRIPTIONAL REGULATOR MCBR"/>
    <property type="match status" value="1"/>
</dbReference>
<dbReference type="InterPro" id="IPR036390">
    <property type="entry name" value="WH_DNA-bd_sf"/>
</dbReference>
<dbReference type="Pfam" id="PF00392">
    <property type="entry name" value="GntR"/>
    <property type="match status" value="1"/>
</dbReference>
<proteinExistence type="predicted"/>
<dbReference type="SUPFAM" id="SSF46785">
    <property type="entry name" value="Winged helix' DNA-binding domain"/>
    <property type="match status" value="1"/>
</dbReference>
<keyword evidence="6" id="KW-1185">Reference proteome</keyword>
<dbReference type="InterPro" id="IPR008920">
    <property type="entry name" value="TF_FadR/GntR_C"/>
</dbReference>
<dbReference type="SMART" id="SM00895">
    <property type="entry name" value="FCD"/>
    <property type="match status" value="1"/>
</dbReference>
<evidence type="ECO:0000313" key="5">
    <source>
        <dbReference type="EMBL" id="NYT84811.1"/>
    </source>
</evidence>
<dbReference type="EMBL" id="JACCEV010000001">
    <property type="protein sequence ID" value="NYT84811.1"/>
    <property type="molecule type" value="Genomic_DNA"/>
</dbReference>
<evidence type="ECO:0000259" key="4">
    <source>
        <dbReference type="PROSITE" id="PS50949"/>
    </source>
</evidence>
<gene>
    <name evidence="5" type="ORF">H0A62_04270</name>
</gene>
<dbReference type="GO" id="GO:0003677">
    <property type="term" value="F:DNA binding"/>
    <property type="evidence" value="ECO:0007669"/>
    <property type="project" value="UniProtKB-KW"/>
</dbReference>
<keyword evidence="3" id="KW-0804">Transcription</keyword>
<dbReference type="Gene3D" id="1.20.120.530">
    <property type="entry name" value="GntR ligand-binding domain-like"/>
    <property type="match status" value="1"/>
</dbReference>
<reference evidence="5 6" key="1">
    <citation type="submission" date="2020-07" db="EMBL/GenBank/DDBJ databases">
        <title>Taxonomic revisions and descriptions of new bacterial species based on genomic comparisons in the high-G+C-content subgroup of the family Alcaligenaceae.</title>
        <authorList>
            <person name="Szabo A."/>
            <person name="Felfoldi T."/>
        </authorList>
    </citation>
    <scope>NUCLEOTIDE SEQUENCE [LARGE SCALE GENOMIC DNA]</scope>
    <source>
        <strain evidence="5 6">DSM 25667</strain>
    </source>
</reference>
<dbReference type="Gene3D" id="1.10.10.10">
    <property type="entry name" value="Winged helix-like DNA-binding domain superfamily/Winged helix DNA-binding domain"/>
    <property type="match status" value="1"/>
</dbReference>
<accession>A0A853GRL0</accession>
<dbReference type="InterPro" id="IPR011711">
    <property type="entry name" value="GntR_C"/>
</dbReference>
<dbReference type="PROSITE" id="PS50949">
    <property type="entry name" value="HTH_GNTR"/>
    <property type="match status" value="1"/>
</dbReference>
<dbReference type="GO" id="GO:0003700">
    <property type="term" value="F:DNA-binding transcription factor activity"/>
    <property type="evidence" value="ECO:0007669"/>
    <property type="project" value="InterPro"/>
</dbReference>
<feature type="domain" description="HTH gntR-type" evidence="4">
    <location>
        <begin position="11"/>
        <end position="78"/>
    </location>
</feature>